<evidence type="ECO:0000256" key="1">
    <source>
        <dbReference type="SAM" id="Phobius"/>
    </source>
</evidence>
<dbReference type="EMBL" id="CAXLJM020000034">
    <property type="protein sequence ID" value="CAL8102554.1"/>
    <property type="molecule type" value="Genomic_DNA"/>
</dbReference>
<name>A0ABP1QN34_9HEXA</name>
<feature type="transmembrane region" description="Helical" evidence="1">
    <location>
        <begin position="49"/>
        <end position="68"/>
    </location>
</feature>
<evidence type="ECO:0000313" key="3">
    <source>
        <dbReference type="Proteomes" id="UP001642540"/>
    </source>
</evidence>
<feature type="transmembrane region" description="Helical" evidence="1">
    <location>
        <begin position="80"/>
        <end position="105"/>
    </location>
</feature>
<keyword evidence="1" id="KW-1133">Transmembrane helix</keyword>
<reference evidence="2 3" key="1">
    <citation type="submission" date="2024-08" db="EMBL/GenBank/DDBJ databases">
        <authorList>
            <person name="Cucini C."/>
            <person name="Frati F."/>
        </authorList>
    </citation>
    <scope>NUCLEOTIDE SEQUENCE [LARGE SCALE GENOMIC DNA]</scope>
</reference>
<dbReference type="Proteomes" id="UP001642540">
    <property type="component" value="Unassembled WGS sequence"/>
</dbReference>
<feature type="transmembrane region" description="Helical" evidence="1">
    <location>
        <begin position="12"/>
        <end position="28"/>
    </location>
</feature>
<evidence type="ECO:0008006" key="4">
    <source>
        <dbReference type="Google" id="ProtNLM"/>
    </source>
</evidence>
<organism evidence="2 3">
    <name type="scientific">Orchesella dallaii</name>
    <dbReference type="NCBI Taxonomy" id="48710"/>
    <lineage>
        <taxon>Eukaryota</taxon>
        <taxon>Metazoa</taxon>
        <taxon>Ecdysozoa</taxon>
        <taxon>Arthropoda</taxon>
        <taxon>Hexapoda</taxon>
        <taxon>Collembola</taxon>
        <taxon>Entomobryomorpha</taxon>
        <taxon>Entomobryoidea</taxon>
        <taxon>Orchesellidae</taxon>
        <taxon>Orchesellinae</taxon>
        <taxon>Orchesella</taxon>
    </lineage>
</organism>
<evidence type="ECO:0000313" key="2">
    <source>
        <dbReference type="EMBL" id="CAL8102554.1"/>
    </source>
</evidence>
<protein>
    <recommendedName>
        <fullName evidence="4">Odorant receptor</fullName>
    </recommendedName>
</protein>
<keyword evidence="3" id="KW-1185">Reference proteome</keyword>
<comment type="caution">
    <text evidence="2">The sequence shown here is derived from an EMBL/GenBank/DDBJ whole genome shotgun (WGS) entry which is preliminary data.</text>
</comment>
<keyword evidence="1" id="KW-0472">Membrane</keyword>
<feature type="transmembrane region" description="Helical" evidence="1">
    <location>
        <begin position="204"/>
        <end position="225"/>
    </location>
</feature>
<feature type="transmembrane region" description="Helical" evidence="1">
    <location>
        <begin position="129"/>
        <end position="149"/>
    </location>
</feature>
<gene>
    <name evidence="2" type="ORF">ODALV1_LOCUS11178</name>
</gene>
<accession>A0ABP1QN34</accession>
<sequence length="391" mass="45472">MSETTMPTGESIFLVPFNLFYNFGFVPFRTKQSEVKKRYEIQTCCIQKIVCAVIHLLTIIYQFHYFLICCHAFRNNSEANLVAFFELVCSVTYSFSAFLLIFNVWREQESYLQFLEYSRCKAESRQAKFLNVILMVYFGIWGAFAGFQIHNSQTLTLKQINSFPQNNASTLVETIGNGTSIDRTDRNYQFYFDIALYWGYTLTYAYTFSFFAFVCGTLLALTLALRQIGAEFQTRLENTKENSGIDKGLRLYKKLKRTNDFAREMYGDFMLGTYISFVTYCVEAPVVFLGQRGQAEIIVFIFFAFVTIIWILAAEFHYKVHHAILEWTTLYSEYDSLCVKDKLKMYLIRLEMSTYPIALSCRCFSITYKHLSSMFGVVATYGIIVIQLNSE</sequence>
<proteinExistence type="predicted"/>
<feature type="transmembrane region" description="Helical" evidence="1">
    <location>
        <begin position="297"/>
        <end position="318"/>
    </location>
</feature>
<feature type="transmembrane region" description="Helical" evidence="1">
    <location>
        <begin position="271"/>
        <end position="291"/>
    </location>
</feature>
<keyword evidence="1" id="KW-0812">Transmembrane</keyword>